<evidence type="ECO:0000313" key="2">
    <source>
        <dbReference type="EMBL" id="KAK3779946.1"/>
    </source>
</evidence>
<organism evidence="2 3">
    <name type="scientific">Elysia crispata</name>
    <name type="common">lettuce slug</name>
    <dbReference type="NCBI Taxonomy" id="231223"/>
    <lineage>
        <taxon>Eukaryota</taxon>
        <taxon>Metazoa</taxon>
        <taxon>Spiralia</taxon>
        <taxon>Lophotrochozoa</taxon>
        <taxon>Mollusca</taxon>
        <taxon>Gastropoda</taxon>
        <taxon>Heterobranchia</taxon>
        <taxon>Euthyneura</taxon>
        <taxon>Panpulmonata</taxon>
        <taxon>Sacoglossa</taxon>
        <taxon>Placobranchoidea</taxon>
        <taxon>Plakobranchidae</taxon>
        <taxon>Elysia</taxon>
    </lineage>
</organism>
<dbReference type="AlphaFoldDB" id="A0AAE1A3G2"/>
<feature type="chain" id="PRO_5042276281" evidence="1">
    <location>
        <begin position="21"/>
        <end position="138"/>
    </location>
</feature>
<evidence type="ECO:0000256" key="1">
    <source>
        <dbReference type="SAM" id="SignalP"/>
    </source>
</evidence>
<dbReference type="Proteomes" id="UP001283361">
    <property type="component" value="Unassembled WGS sequence"/>
</dbReference>
<keyword evidence="1" id="KW-0732">Signal</keyword>
<feature type="signal peptide" evidence="1">
    <location>
        <begin position="1"/>
        <end position="20"/>
    </location>
</feature>
<sequence length="138" mass="15495">MSHLTNIDIVCFIAIHQVTALSESPQYPTLPPVSSQFNPIDILASIIRTPQTVTRATWLATPQLLGVFRESETESETDNDAFQAVLTHVAEQLNRKNFWGDPDSHGTRKFGCDFTVLSVLEQSQMTLNHHGRYSNNLK</sequence>
<protein>
    <submittedName>
        <fullName evidence="2">Uncharacterized protein</fullName>
    </submittedName>
</protein>
<keyword evidence="3" id="KW-1185">Reference proteome</keyword>
<evidence type="ECO:0000313" key="3">
    <source>
        <dbReference type="Proteomes" id="UP001283361"/>
    </source>
</evidence>
<accession>A0AAE1A3G2</accession>
<comment type="caution">
    <text evidence="2">The sequence shown here is derived from an EMBL/GenBank/DDBJ whole genome shotgun (WGS) entry which is preliminary data.</text>
</comment>
<dbReference type="EMBL" id="JAWDGP010002795">
    <property type="protein sequence ID" value="KAK3779946.1"/>
    <property type="molecule type" value="Genomic_DNA"/>
</dbReference>
<proteinExistence type="predicted"/>
<gene>
    <name evidence="2" type="ORF">RRG08_000386</name>
</gene>
<reference evidence="2" key="1">
    <citation type="journal article" date="2023" name="G3 (Bethesda)">
        <title>A reference genome for the long-term kleptoplast-retaining sea slug Elysia crispata morphotype clarki.</title>
        <authorList>
            <person name="Eastman K.E."/>
            <person name="Pendleton A.L."/>
            <person name="Shaikh M.A."/>
            <person name="Suttiyut T."/>
            <person name="Ogas R."/>
            <person name="Tomko P."/>
            <person name="Gavelis G."/>
            <person name="Widhalm J.R."/>
            <person name="Wisecaver J.H."/>
        </authorList>
    </citation>
    <scope>NUCLEOTIDE SEQUENCE</scope>
    <source>
        <strain evidence="2">ECLA1</strain>
    </source>
</reference>
<name>A0AAE1A3G2_9GAST</name>